<evidence type="ECO:0000313" key="2">
    <source>
        <dbReference type="Proteomes" id="UP000613160"/>
    </source>
</evidence>
<proteinExistence type="predicted"/>
<keyword evidence="2" id="KW-1185">Reference proteome</keyword>
<dbReference type="RefSeq" id="WP_188855421.1">
    <property type="nucleotide sequence ID" value="NZ_BMJJ01000022.1"/>
</dbReference>
<protein>
    <submittedName>
        <fullName evidence="1">Uncharacterized protein</fullName>
    </submittedName>
</protein>
<comment type="caution">
    <text evidence="1">The sequence shown here is derived from an EMBL/GenBank/DDBJ whole genome shotgun (WGS) entry which is preliminary data.</text>
</comment>
<sequence length="130" mass="13927">MQTFDYTRPRATAERLIARFGKAAVLRKSVAADPDPYDPDAGTTSSEFTAIEVVELNSELRDATGTLIDQTSHKLLVSTAAGVEPQDEDAVAIGLSTDEVGEGTIWLMIAKVLPLAPGSMTLLYEITLES</sequence>
<dbReference type="Proteomes" id="UP000613160">
    <property type="component" value="Unassembled WGS sequence"/>
</dbReference>
<dbReference type="AlphaFoldDB" id="A0A916YFS9"/>
<name>A0A916YFS9_9HYPH</name>
<dbReference type="EMBL" id="BMJJ01000022">
    <property type="protein sequence ID" value="GGD43473.1"/>
    <property type="molecule type" value="Genomic_DNA"/>
</dbReference>
<reference evidence="1" key="1">
    <citation type="journal article" date="2014" name="Int. J. Syst. Evol. Microbiol.">
        <title>Complete genome sequence of Corynebacterium casei LMG S-19264T (=DSM 44701T), isolated from a smear-ripened cheese.</title>
        <authorList>
            <consortium name="US DOE Joint Genome Institute (JGI-PGF)"/>
            <person name="Walter F."/>
            <person name="Albersmeier A."/>
            <person name="Kalinowski J."/>
            <person name="Ruckert C."/>
        </authorList>
    </citation>
    <scope>NUCLEOTIDE SEQUENCE</scope>
    <source>
        <strain evidence="1">CGMCC 1.15493</strain>
    </source>
</reference>
<accession>A0A916YFS9</accession>
<reference evidence="1" key="2">
    <citation type="submission" date="2020-09" db="EMBL/GenBank/DDBJ databases">
        <authorList>
            <person name="Sun Q."/>
            <person name="Zhou Y."/>
        </authorList>
    </citation>
    <scope>NUCLEOTIDE SEQUENCE</scope>
    <source>
        <strain evidence="1">CGMCC 1.15493</strain>
    </source>
</reference>
<gene>
    <name evidence="1" type="ORF">GCM10011335_52630</name>
</gene>
<evidence type="ECO:0000313" key="1">
    <source>
        <dbReference type="EMBL" id="GGD43473.1"/>
    </source>
</evidence>
<organism evidence="1 2">
    <name type="scientific">Aureimonas glaciei</name>
    <dbReference type="NCBI Taxonomy" id="1776957"/>
    <lineage>
        <taxon>Bacteria</taxon>
        <taxon>Pseudomonadati</taxon>
        <taxon>Pseudomonadota</taxon>
        <taxon>Alphaproteobacteria</taxon>
        <taxon>Hyphomicrobiales</taxon>
        <taxon>Aurantimonadaceae</taxon>
        <taxon>Aureimonas</taxon>
    </lineage>
</organism>